<accession>A0ABN8DRC3</accession>
<sequence length="117" mass="13642">MQFISVDEYEFDSPSSEETLLLAIATDQQFDDWNEFLEATLELGFDSQALPEWEALRPLMSLKEADQVMDYVSRFSPVILSEQAQVVVLFDEWQEQDFFIEEDGTLLRFAWQSSAQE</sequence>
<dbReference type="RefSeq" id="WP_237466125.1">
    <property type="nucleotide sequence ID" value="NZ_CAKLDI010000001.1"/>
</dbReference>
<proteinExistence type="predicted"/>
<reference evidence="1" key="1">
    <citation type="submission" date="2021-11" db="EMBL/GenBank/DDBJ databases">
        <authorList>
            <person name="Rodrigo-Torres L."/>
            <person name="Arahal R. D."/>
            <person name="Lucena T."/>
        </authorList>
    </citation>
    <scope>NUCLEOTIDE SEQUENCE</scope>
    <source>
        <strain evidence="1">CECT 7929</strain>
    </source>
</reference>
<gene>
    <name evidence="1" type="ORF">VST7929_01576</name>
</gene>
<dbReference type="Proteomes" id="UP000838672">
    <property type="component" value="Unassembled WGS sequence"/>
</dbReference>
<comment type="caution">
    <text evidence="1">The sequence shown here is derived from an EMBL/GenBank/DDBJ whole genome shotgun (WGS) entry which is preliminary data.</text>
</comment>
<name>A0ABN8DRC3_9VIBR</name>
<dbReference type="EMBL" id="CAKLDI010000001">
    <property type="protein sequence ID" value="CAH0533701.1"/>
    <property type="molecule type" value="Genomic_DNA"/>
</dbReference>
<evidence type="ECO:0000313" key="2">
    <source>
        <dbReference type="Proteomes" id="UP000838672"/>
    </source>
</evidence>
<protein>
    <submittedName>
        <fullName evidence="1">Uncharacterized protein</fullName>
    </submittedName>
</protein>
<keyword evidence="2" id="KW-1185">Reference proteome</keyword>
<evidence type="ECO:0000313" key="1">
    <source>
        <dbReference type="EMBL" id="CAH0533701.1"/>
    </source>
</evidence>
<organism evidence="1 2">
    <name type="scientific">Vibrio stylophorae</name>
    <dbReference type="NCBI Taxonomy" id="659351"/>
    <lineage>
        <taxon>Bacteria</taxon>
        <taxon>Pseudomonadati</taxon>
        <taxon>Pseudomonadota</taxon>
        <taxon>Gammaproteobacteria</taxon>
        <taxon>Vibrionales</taxon>
        <taxon>Vibrionaceae</taxon>
        <taxon>Vibrio</taxon>
    </lineage>
</organism>